<proteinExistence type="predicted"/>
<dbReference type="RefSeq" id="XP_051072830.1">
    <property type="nucleotide sequence ID" value="XM_051208763.1"/>
</dbReference>
<dbReference type="EMBL" id="AMPZ03000002">
    <property type="protein sequence ID" value="KAH9592929.1"/>
    <property type="molecule type" value="Genomic_DNA"/>
</dbReference>
<accession>A0A922LTN1</accession>
<gene>
    <name evidence="2" type="ORF">MS3_00001312</name>
</gene>
<protein>
    <submittedName>
        <fullName evidence="2">Uncharacterized protein</fullName>
    </submittedName>
</protein>
<dbReference type="GeneID" id="75576760"/>
<reference evidence="2" key="3">
    <citation type="submission" date="2021-06" db="EMBL/GenBank/DDBJ databases">
        <title>Chromosome-level genome assembly for S. haematobium.</title>
        <authorList>
            <person name="Stroehlein A.J."/>
        </authorList>
    </citation>
    <scope>NUCLEOTIDE SEQUENCE</scope>
</reference>
<dbReference type="Proteomes" id="UP000471633">
    <property type="component" value="Unassembled WGS sequence"/>
</dbReference>
<sequence length="116" mass="12662">MLAFLLRVVRRLCILSASSPNKTMSSAYSKSTSEPPGRSSTPGNLDEESVISKSTSTTKLNKNAIDTAEIQCFSLTLWFTLLADITAISTAFRISFHAASGWASHTWLPNCFPSWS</sequence>
<reference evidence="2" key="4">
    <citation type="journal article" date="2022" name="PLoS Pathog.">
        <title>Chromosome-level genome of Schistosoma haematobium underpins genome-wide explorations of molecular variation.</title>
        <authorList>
            <person name="Stroehlein A.J."/>
            <person name="Korhonen P.K."/>
            <person name="Lee V.V."/>
            <person name="Ralph S.A."/>
            <person name="Mentink-Kane M."/>
            <person name="You H."/>
            <person name="McManus D.P."/>
            <person name="Tchuente L.T."/>
            <person name="Stothard J.R."/>
            <person name="Kaur P."/>
            <person name="Dudchenko O."/>
            <person name="Aiden E.L."/>
            <person name="Yang B."/>
            <person name="Yang H."/>
            <person name="Emery A.M."/>
            <person name="Webster B.L."/>
            <person name="Brindley P.J."/>
            <person name="Rollinson D."/>
            <person name="Chang B.C.H."/>
            <person name="Gasser R.B."/>
            <person name="Young N.D."/>
        </authorList>
    </citation>
    <scope>NUCLEOTIDE SEQUENCE</scope>
</reference>
<feature type="region of interest" description="Disordered" evidence="1">
    <location>
        <begin position="20"/>
        <end position="52"/>
    </location>
</feature>
<organism evidence="2 3">
    <name type="scientific">Schistosoma haematobium</name>
    <name type="common">Blood fluke</name>
    <dbReference type="NCBI Taxonomy" id="6185"/>
    <lineage>
        <taxon>Eukaryota</taxon>
        <taxon>Metazoa</taxon>
        <taxon>Spiralia</taxon>
        <taxon>Lophotrochozoa</taxon>
        <taxon>Platyhelminthes</taxon>
        <taxon>Trematoda</taxon>
        <taxon>Digenea</taxon>
        <taxon>Strigeidida</taxon>
        <taxon>Schistosomatoidea</taxon>
        <taxon>Schistosomatidae</taxon>
        <taxon>Schistosoma</taxon>
    </lineage>
</organism>
<name>A0A922LTN1_SCHHA</name>
<evidence type="ECO:0000313" key="3">
    <source>
        <dbReference type="Proteomes" id="UP000471633"/>
    </source>
</evidence>
<keyword evidence="3" id="KW-1185">Reference proteome</keyword>
<reference evidence="2" key="1">
    <citation type="journal article" date="2012" name="Nat. Genet.">
        <title>Whole-genome sequence of Schistosoma haematobium.</title>
        <authorList>
            <person name="Young N.D."/>
            <person name="Jex A.R."/>
            <person name="Li B."/>
            <person name="Liu S."/>
            <person name="Yang L."/>
            <person name="Xiong Z."/>
            <person name="Li Y."/>
            <person name="Cantacessi C."/>
            <person name="Hall R.S."/>
            <person name="Xu X."/>
            <person name="Chen F."/>
            <person name="Wu X."/>
            <person name="Zerlotini A."/>
            <person name="Oliveira G."/>
            <person name="Hofmann A."/>
            <person name="Zhang G."/>
            <person name="Fang X."/>
            <person name="Kang Y."/>
            <person name="Campbell B.E."/>
            <person name="Loukas A."/>
            <person name="Ranganathan S."/>
            <person name="Rollinson D."/>
            <person name="Rinaldi G."/>
            <person name="Brindley P.J."/>
            <person name="Yang H."/>
            <person name="Wang J."/>
            <person name="Wang J."/>
            <person name="Gasser R.B."/>
        </authorList>
    </citation>
    <scope>NUCLEOTIDE SEQUENCE</scope>
</reference>
<feature type="compositionally biased region" description="Polar residues" evidence="1">
    <location>
        <begin position="20"/>
        <end position="43"/>
    </location>
</feature>
<evidence type="ECO:0000256" key="1">
    <source>
        <dbReference type="SAM" id="MobiDB-lite"/>
    </source>
</evidence>
<reference evidence="2" key="2">
    <citation type="journal article" date="2019" name="Gigascience">
        <title>High-quality Schistosoma haematobium genome achieved by single-molecule and long-range sequencing.</title>
        <authorList>
            <person name="Stroehlein A.J."/>
            <person name="Korhonen P.K."/>
            <person name="Chong T.M."/>
            <person name="Lim Y.L."/>
            <person name="Chan K.G."/>
            <person name="Webster B."/>
            <person name="Rollinson D."/>
            <person name="Brindley P.J."/>
            <person name="Gasser R.B."/>
            <person name="Young N.D."/>
        </authorList>
    </citation>
    <scope>NUCLEOTIDE SEQUENCE</scope>
</reference>
<dbReference type="CTD" id="75576760"/>
<evidence type="ECO:0000313" key="2">
    <source>
        <dbReference type="EMBL" id="KAH9592929.1"/>
    </source>
</evidence>
<dbReference type="KEGG" id="shx:MS3_00001312"/>
<dbReference type="AlphaFoldDB" id="A0A922LTN1"/>
<comment type="caution">
    <text evidence="2">The sequence shown here is derived from an EMBL/GenBank/DDBJ whole genome shotgun (WGS) entry which is preliminary data.</text>
</comment>